<dbReference type="RefSeq" id="WP_140000514.1">
    <property type="nucleotide sequence ID" value="NZ_VFJE01000053.1"/>
</dbReference>
<dbReference type="AlphaFoldDB" id="A0A501QBX8"/>
<feature type="domain" description="Core-binding (CB)" evidence="6">
    <location>
        <begin position="111"/>
        <end position="195"/>
    </location>
</feature>
<proteinExistence type="predicted"/>
<evidence type="ECO:0000259" key="5">
    <source>
        <dbReference type="PROSITE" id="PS51898"/>
    </source>
</evidence>
<dbReference type="Proteomes" id="UP000319175">
    <property type="component" value="Unassembled WGS sequence"/>
</dbReference>
<dbReference type="GO" id="GO:0003677">
    <property type="term" value="F:DNA binding"/>
    <property type="evidence" value="ECO:0007669"/>
    <property type="project" value="UniProtKB-UniRule"/>
</dbReference>
<dbReference type="InterPro" id="IPR010998">
    <property type="entry name" value="Integrase_recombinase_N"/>
</dbReference>
<dbReference type="CDD" id="cd01188">
    <property type="entry name" value="INT_RitA_C_like"/>
    <property type="match status" value="1"/>
</dbReference>
<evidence type="ECO:0000259" key="6">
    <source>
        <dbReference type="PROSITE" id="PS51900"/>
    </source>
</evidence>
<dbReference type="PROSITE" id="PS51900">
    <property type="entry name" value="CB"/>
    <property type="match status" value="1"/>
</dbReference>
<evidence type="ECO:0000256" key="2">
    <source>
        <dbReference type="ARBA" id="ARBA00023125"/>
    </source>
</evidence>
<dbReference type="SUPFAM" id="SSF56349">
    <property type="entry name" value="DNA breaking-rejoining enzymes"/>
    <property type="match status" value="1"/>
</dbReference>
<evidence type="ECO:0000256" key="1">
    <source>
        <dbReference type="ARBA" id="ARBA00022908"/>
    </source>
</evidence>
<accession>A0A501QBX8</accession>
<keyword evidence="8" id="KW-1185">Reference proteome</keyword>
<keyword evidence="1" id="KW-0229">DNA integration</keyword>
<sequence>MDNKFQFFQKIVIQAEEYLFVNLNFSPTHIEYCKKDWRTIRYYLESLGYTDFSIAHEMEIRNYFINHTGKKRKTRSSERMNTAITALCEYAKTSKISLRTRTNKTKKLFTGELGIIIEKFIRHEREIKRLSYIRSLSYERELDKFYKFCSENLIKSIHEIDLAFLLSFINQIPTTYKSSIQTAISALRGFIQYLFSNQLIATNFSNGIPRYKTISQKHLSSTYTKEEVERIIESIDRSTPRGKRNYAIILLLARLGLRVSDVSNLKFENLDWNSNLISITQFKTGKNIVLPLLPEIGNAIIDYLKYGRAESDEKRIFLSCVSPYNSITTASAISSRIASVFKHSGVHIDGRKTGPHSLRHSLGYRLLQENTALPVISQILGHQNTQSTKYYLRIDLTSLRHCILDVPLIDKEFYEQRKYSFYG</sequence>
<dbReference type="GO" id="GO:0006310">
    <property type="term" value="P:DNA recombination"/>
    <property type="evidence" value="ECO:0007669"/>
    <property type="project" value="UniProtKB-KW"/>
</dbReference>
<dbReference type="InterPro" id="IPR011010">
    <property type="entry name" value="DNA_brk_join_enz"/>
</dbReference>
<keyword evidence="2 4" id="KW-0238">DNA-binding</keyword>
<name>A0A501QBX8_9FLAO</name>
<dbReference type="PANTHER" id="PTHR30349:SF90">
    <property type="entry name" value="TYROSINE RECOMBINASE XERD"/>
    <property type="match status" value="1"/>
</dbReference>
<evidence type="ECO:0000313" key="7">
    <source>
        <dbReference type="EMBL" id="TPD69908.1"/>
    </source>
</evidence>
<evidence type="ECO:0000256" key="4">
    <source>
        <dbReference type="PROSITE-ProRule" id="PRU01248"/>
    </source>
</evidence>
<reference evidence="7 8" key="1">
    <citation type="submission" date="2019-06" db="EMBL/GenBank/DDBJ databases">
        <title>Flavobacterium sp. MaA-Y11 from geoumgang.</title>
        <authorList>
            <person name="Jeong S."/>
        </authorList>
    </citation>
    <scope>NUCLEOTIDE SEQUENCE [LARGE SCALE GENOMIC DNA]</scope>
    <source>
        <strain evidence="7 8">MaA-Y11</strain>
    </source>
</reference>
<dbReference type="PANTHER" id="PTHR30349">
    <property type="entry name" value="PHAGE INTEGRASE-RELATED"/>
    <property type="match status" value="1"/>
</dbReference>
<dbReference type="PROSITE" id="PS51898">
    <property type="entry name" value="TYR_RECOMBINASE"/>
    <property type="match status" value="1"/>
</dbReference>
<keyword evidence="3" id="KW-0233">DNA recombination</keyword>
<dbReference type="InterPro" id="IPR044068">
    <property type="entry name" value="CB"/>
</dbReference>
<evidence type="ECO:0000313" key="8">
    <source>
        <dbReference type="Proteomes" id="UP000319175"/>
    </source>
</evidence>
<evidence type="ECO:0000256" key="3">
    <source>
        <dbReference type="ARBA" id="ARBA00023172"/>
    </source>
</evidence>
<dbReference type="Pfam" id="PF02899">
    <property type="entry name" value="Phage_int_SAM_1"/>
    <property type="match status" value="1"/>
</dbReference>
<comment type="caution">
    <text evidence="7">The sequence shown here is derived from an EMBL/GenBank/DDBJ whole genome shotgun (WGS) entry which is preliminary data.</text>
</comment>
<dbReference type="Gene3D" id="1.10.150.130">
    <property type="match status" value="1"/>
</dbReference>
<feature type="domain" description="Tyr recombinase" evidence="5">
    <location>
        <begin position="218"/>
        <end position="404"/>
    </location>
</feature>
<dbReference type="InterPro" id="IPR002104">
    <property type="entry name" value="Integrase_catalytic"/>
</dbReference>
<dbReference type="EMBL" id="VFJE01000053">
    <property type="protein sequence ID" value="TPD69908.1"/>
    <property type="molecule type" value="Genomic_DNA"/>
</dbReference>
<dbReference type="GO" id="GO:0015074">
    <property type="term" value="P:DNA integration"/>
    <property type="evidence" value="ECO:0007669"/>
    <property type="project" value="UniProtKB-KW"/>
</dbReference>
<dbReference type="InterPro" id="IPR004107">
    <property type="entry name" value="Integrase_SAM-like_N"/>
</dbReference>
<organism evidence="7 8">
    <name type="scientific">Flavobacterium microcysteis</name>
    <dbReference type="NCBI Taxonomy" id="2596891"/>
    <lineage>
        <taxon>Bacteria</taxon>
        <taxon>Pseudomonadati</taxon>
        <taxon>Bacteroidota</taxon>
        <taxon>Flavobacteriia</taxon>
        <taxon>Flavobacteriales</taxon>
        <taxon>Flavobacteriaceae</taxon>
        <taxon>Flavobacterium</taxon>
    </lineage>
</organism>
<protein>
    <submittedName>
        <fullName evidence="7">Integrase</fullName>
    </submittedName>
</protein>
<gene>
    <name evidence="7" type="ORF">FJA49_08355</name>
</gene>
<dbReference type="InterPro" id="IPR013762">
    <property type="entry name" value="Integrase-like_cat_sf"/>
</dbReference>
<dbReference type="InterPro" id="IPR050090">
    <property type="entry name" value="Tyrosine_recombinase_XerCD"/>
</dbReference>
<dbReference type="Pfam" id="PF00589">
    <property type="entry name" value="Phage_integrase"/>
    <property type="match status" value="1"/>
</dbReference>
<dbReference type="OrthoDB" id="9785687at2"/>
<dbReference type="Gene3D" id="1.10.443.10">
    <property type="entry name" value="Intergrase catalytic core"/>
    <property type="match status" value="1"/>
</dbReference>